<organism evidence="2 3">
    <name type="scientific">Athalassotoga saccharophila</name>
    <dbReference type="NCBI Taxonomy" id="1441386"/>
    <lineage>
        <taxon>Bacteria</taxon>
        <taxon>Thermotogati</taxon>
        <taxon>Thermotogota</taxon>
        <taxon>Thermotogae</taxon>
        <taxon>Mesoaciditogales</taxon>
        <taxon>Mesoaciditogaceae</taxon>
        <taxon>Athalassotoga</taxon>
    </lineage>
</organism>
<dbReference type="KEGG" id="asac:ATHSA_p20029"/>
<dbReference type="EMBL" id="AP019553">
    <property type="protein sequence ID" value="BBJ29119.1"/>
    <property type="molecule type" value="Genomic_DNA"/>
</dbReference>
<sequence length="82" mass="10024">MDMDDPIILNTFFTFFKRLFRAFLTLFKQEFPHFYKWWEHVTIDQVFFDSSLNLNNKRVLHTSSGGRSPFSEKYEKQKHSRV</sequence>
<feature type="region of interest" description="Disordered" evidence="1">
    <location>
        <begin position="60"/>
        <end position="82"/>
    </location>
</feature>
<keyword evidence="3" id="KW-1185">Reference proteome</keyword>
<geneLocation type="plasmid" evidence="2 3">
    <name>pATS2</name>
</geneLocation>
<dbReference type="AlphaFoldDB" id="A0A6N4TEB7"/>
<evidence type="ECO:0000256" key="1">
    <source>
        <dbReference type="SAM" id="MobiDB-lite"/>
    </source>
</evidence>
<feature type="compositionally biased region" description="Basic and acidic residues" evidence="1">
    <location>
        <begin position="70"/>
        <end position="82"/>
    </location>
</feature>
<gene>
    <name evidence="2" type="ORF">ATHSA_p20029</name>
</gene>
<name>A0A6N4TEB7_9BACT</name>
<protein>
    <submittedName>
        <fullName evidence="2">Uncharacterized protein</fullName>
    </submittedName>
</protein>
<accession>A0A6N4TEB7</accession>
<keyword evidence="2" id="KW-0614">Plasmid</keyword>
<evidence type="ECO:0000313" key="2">
    <source>
        <dbReference type="EMBL" id="BBJ29119.1"/>
    </source>
</evidence>
<reference evidence="3" key="1">
    <citation type="submission" date="2019-04" db="EMBL/GenBank/DDBJ databases">
        <title>NAS-01 Genome Sequencing.</title>
        <authorList>
            <person name="Kato S."/>
            <person name="Itoh T."/>
            <person name="Ohkuma M."/>
        </authorList>
    </citation>
    <scope>NUCLEOTIDE SEQUENCE [LARGE SCALE GENOMIC DNA]</scope>
    <source>
        <strain evidence="3">NAS-01</strain>
        <plasmid evidence="3">pATS2</plasmid>
    </source>
</reference>
<evidence type="ECO:0000313" key="3">
    <source>
        <dbReference type="Proteomes" id="UP000463916"/>
    </source>
</evidence>
<proteinExistence type="predicted"/>
<dbReference type="Proteomes" id="UP000463916">
    <property type="component" value="Plasmid pATS2"/>
</dbReference>